<evidence type="ECO:0008006" key="3">
    <source>
        <dbReference type="Google" id="ProtNLM"/>
    </source>
</evidence>
<dbReference type="AlphaFoldDB" id="A0A0Q4B316"/>
<keyword evidence="2" id="KW-1185">Reference proteome</keyword>
<accession>A0A0Q4B316</accession>
<dbReference type="Pfam" id="PF04170">
    <property type="entry name" value="NlpE"/>
    <property type="match status" value="1"/>
</dbReference>
<sequence>MALSVLGAMLLFSCKGKGVSGESPRVADLVDGVHDSLELSRVAGRYEGIVTAGDSTRIRTELVVDSLGGYMLTESYAGAEGAIIKDSGTAQVQTSPTLLILQSSTGGKRYYAYTDTLLTIGDAHEGLRRVAPKR</sequence>
<reference evidence="1" key="1">
    <citation type="submission" date="2015-08" db="EMBL/GenBank/DDBJ databases">
        <title>Candidatus Bacteriodes Periocalifornicus.</title>
        <authorList>
            <person name="McLean J.S."/>
            <person name="Kelley S."/>
        </authorList>
    </citation>
    <scope>NUCLEOTIDE SEQUENCE [LARGE SCALE GENOMIC DNA]</scope>
    <source>
        <strain evidence="1">12B</strain>
    </source>
</reference>
<comment type="caution">
    <text evidence="1">The sequence shown here is derived from an EMBL/GenBank/DDBJ whole genome shotgun (WGS) entry which is preliminary data.</text>
</comment>
<dbReference type="STRING" id="1702214.AL399_07990"/>
<name>A0A0Q4B316_9BACT</name>
<organism evidence="1 2">
    <name type="scientific">Candidatus [Bacteroides] periocalifornicus</name>
    <dbReference type="NCBI Taxonomy" id="1702214"/>
    <lineage>
        <taxon>Bacteria</taxon>
        <taxon>Pseudomonadati</taxon>
        <taxon>Bacteroidota</taxon>
    </lineage>
</organism>
<dbReference type="InterPro" id="IPR043176">
    <property type="entry name" value="NlpE_N_sf"/>
</dbReference>
<gene>
    <name evidence="1" type="ORF">AL399_07990</name>
</gene>
<protein>
    <recommendedName>
        <fullName evidence="3">Lipocalin-like domain-containing protein</fullName>
    </recommendedName>
</protein>
<proteinExistence type="predicted"/>
<dbReference type="PATRIC" id="fig|1702214.3.peg.1462"/>
<dbReference type="InterPro" id="IPR007298">
    <property type="entry name" value="Cu-R_lipoprotein_NlpE"/>
</dbReference>
<evidence type="ECO:0000313" key="1">
    <source>
        <dbReference type="EMBL" id="KQM08325.1"/>
    </source>
</evidence>
<dbReference type="EMBL" id="LIIK01000045">
    <property type="protein sequence ID" value="KQM08325.1"/>
    <property type="molecule type" value="Genomic_DNA"/>
</dbReference>
<evidence type="ECO:0000313" key="2">
    <source>
        <dbReference type="Proteomes" id="UP000054172"/>
    </source>
</evidence>
<dbReference type="Proteomes" id="UP000054172">
    <property type="component" value="Unassembled WGS sequence"/>
</dbReference>
<dbReference type="Gene3D" id="2.40.128.300">
    <property type="match status" value="1"/>
</dbReference>